<evidence type="ECO:0000256" key="2">
    <source>
        <dbReference type="PROSITE-ProRule" id="PRU00591"/>
    </source>
</evidence>
<evidence type="ECO:0000256" key="1">
    <source>
        <dbReference type="ARBA" id="ARBA00022737"/>
    </source>
</evidence>
<dbReference type="RefSeq" id="WP_224035254.1">
    <property type="nucleotide sequence ID" value="NZ_AP024849.1"/>
</dbReference>
<reference evidence="5" key="1">
    <citation type="submission" date="2021-07" db="EMBL/GenBank/DDBJ databases">
        <title>Complete genome sequencing of a Clostridium isolate.</title>
        <authorList>
            <person name="Ueki A."/>
            <person name="Tonouchi A."/>
        </authorList>
    </citation>
    <scope>NUCLEOTIDE SEQUENCE [LARGE SCALE GENOMIC DNA]</scope>
    <source>
        <strain evidence="5">C5S11</strain>
    </source>
</reference>
<accession>A0ABM7TCK3</accession>
<dbReference type="Pfam" id="PF12733">
    <property type="entry name" value="Cadherin-like"/>
    <property type="match status" value="1"/>
</dbReference>
<feature type="repeat" description="Cell wall-binding" evidence="2">
    <location>
        <begin position="346"/>
        <end position="365"/>
    </location>
</feature>
<feature type="repeat" description="Cell wall-binding" evidence="2">
    <location>
        <begin position="386"/>
        <end position="406"/>
    </location>
</feature>
<name>A0ABM7TCK3_9CLOT</name>
<feature type="domain" description="Cadherin-like beta-sandwich-like" evidence="3">
    <location>
        <begin position="189"/>
        <end position="268"/>
    </location>
</feature>
<dbReference type="SUPFAM" id="SSF69360">
    <property type="entry name" value="Cell wall binding repeat"/>
    <property type="match status" value="1"/>
</dbReference>
<keyword evidence="5" id="KW-1185">Reference proteome</keyword>
<feature type="repeat" description="Cell wall-binding" evidence="2">
    <location>
        <begin position="366"/>
        <end position="385"/>
    </location>
</feature>
<dbReference type="EMBL" id="AP024849">
    <property type="protein sequence ID" value="BCZ49043.1"/>
    <property type="molecule type" value="Genomic_DNA"/>
</dbReference>
<dbReference type="Proteomes" id="UP000824633">
    <property type="component" value="Chromosome"/>
</dbReference>
<dbReference type="Gene3D" id="2.10.270.10">
    <property type="entry name" value="Cholin Binding"/>
    <property type="match status" value="1"/>
</dbReference>
<sequence length="446" mass="49494">MHNKVKHIIAASLVIGAVSGVLPANNFILGTTKAYAASYSGASTGELSSLTITRGNGNDLELRDSYTGDAISLTGQNDYYIELKGADGIDLSADVQGSGYVIKTFTSASKTEKGKDVGDYISINSTYTNIYLRTYKSEGDYKDAYDGGDVTNCKETYVIHVKKPAASDSEEEENTDHAYLRSIYLSDGNIDFSKKKTSYDVNVNENVAELVIRATPDDKDDSVEINDSSVEEDDNYEKTVSLNKGNNTIKIYVKNNDDDITYTLNVYRGKIASTTTAATGTATATNSTTGAQTFTIQSDVNKYNAWQRVDGKWKYIDGTGQVLKSQWWFDKNSGMNYYLNADGFRTTGWFSNNNNWYYFNENGEMKTGWVGIDKNWYYLNKSGVMKMGWLEDATGNWYYLDSSGAMKTGWVENSDGKWYYLDTTGKMIKDSTVSGYKLDNDGVLIS</sequence>
<dbReference type="InterPro" id="IPR025883">
    <property type="entry name" value="Cadherin-like_domain"/>
</dbReference>
<gene>
    <name evidence="4" type="ORF">psyc5s11_51100</name>
</gene>
<dbReference type="InterPro" id="IPR018337">
    <property type="entry name" value="Cell_wall/Cho-bd_repeat"/>
</dbReference>
<dbReference type="Pfam" id="PF19127">
    <property type="entry name" value="Choline_bind_3"/>
    <property type="match status" value="1"/>
</dbReference>
<dbReference type="PROSITE" id="PS51170">
    <property type="entry name" value="CW"/>
    <property type="match status" value="4"/>
</dbReference>
<feature type="repeat" description="Cell wall-binding" evidence="2">
    <location>
        <begin position="407"/>
        <end position="427"/>
    </location>
</feature>
<organism evidence="4 5">
    <name type="scientific">Clostridium gelidum</name>
    <dbReference type="NCBI Taxonomy" id="704125"/>
    <lineage>
        <taxon>Bacteria</taxon>
        <taxon>Bacillati</taxon>
        <taxon>Bacillota</taxon>
        <taxon>Clostridia</taxon>
        <taxon>Eubacteriales</taxon>
        <taxon>Clostridiaceae</taxon>
        <taxon>Clostridium</taxon>
    </lineage>
</organism>
<evidence type="ECO:0000313" key="5">
    <source>
        <dbReference type="Proteomes" id="UP000824633"/>
    </source>
</evidence>
<dbReference type="Pfam" id="PF01473">
    <property type="entry name" value="Choline_bind_1"/>
    <property type="match status" value="1"/>
</dbReference>
<proteinExistence type="predicted"/>
<evidence type="ECO:0000313" key="4">
    <source>
        <dbReference type="EMBL" id="BCZ49043.1"/>
    </source>
</evidence>
<evidence type="ECO:0000259" key="3">
    <source>
        <dbReference type="Pfam" id="PF12733"/>
    </source>
</evidence>
<protein>
    <recommendedName>
        <fullName evidence="3">Cadherin-like beta-sandwich-like domain-containing protein</fullName>
    </recommendedName>
</protein>
<keyword evidence="1" id="KW-0677">Repeat</keyword>